<dbReference type="InterPro" id="IPR024510">
    <property type="entry name" value="DUF2589"/>
</dbReference>
<comment type="caution">
    <text evidence="1">The sequence shown here is derived from an EMBL/GenBank/DDBJ whole genome shotgun (WGS) entry which is preliminary data.</text>
</comment>
<proteinExistence type="predicted"/>
<dbReference type="RefSeq" id="WP_163606805.1">
    <property type="nucleotide sequence ID" value="NZ_JAABOO010000002.1"/>
</dbReference>
<evidence type="ECO:0000313" key="2">
    <source>
        <dbReference type="Proteomes" id="UP000468581"/>
    </source>
</evidence>
<reference evidence="1 2" key="1">
    <citation type="submission" date="2020-01" db="EMBL/GenBank/DDBJ databases">
        <title>Leptobacterium flavescens.</title>
        <authorList>
            <person name="Wang G."/>
        </authorList>
    </citation>
    <scope>NUCLEOTIDE SEQUENCE [LARGE SCALE GENOMIC DNA]</scope>
    <source>
        <strain evidence="1 2">KCTC 22160</strain>
    </source>
</reference>
<accession>A0A6P0US62</accession>
<name>A0A6P0US62_9FLAO</name>
<sequence>MAQQRFDHLLQAIHNAVLRAQELTEEQHIHQLDKYFDEDGKPITQEISVPTLDPEDDPDNMVVLKVPLMSLLPPSAIKIRKLKLKFQAGLGKIKLGDADSKQGPSLDIDMGSSGGFFGKNQATADVEITFESGEPSESFLRINDYLVKSVV</sequence>
<dbReference type="Proteomes" id="UP000468581">
    <property type="component" value="Unassembled WGS sequence"/>
</dbReference>
<evidence type="ECO:0000313" key="1">
    <source>
        <dbReference type="EMBL" id="NER13713.1"/>
    </source>
</evidence>
<organism evidence="1 2">
    <name type="scientific">Leptobacterium flavescens</name>
    <dbReference type="NCBI Taxonomy" id="472055"/>
    <lineage>
        <taxon>Bacteria</taxon>
        <taxon>Pseudomonadati</taxon>
        <taxon>Bacteroidota</taxon>
        <taxon>Flavobacteriia</taxon>
        <taxon>Flavobacteriales</taxon>
        <taxon>Flavobacteriaceae</taxon>
        <taxon>Leptobacterium</taxon>
    </lineage>
</organism>
<keyword evidence="2" id="KW-1185">Reference proteome</keyword>
<gene>
    <name evidence="1" type="ORF">GWK08_09705</name>
</gene>
<dbReference type="EMBL" id="JAABOO010000002">
    <property type="protein sequence ID" value="NER13713.1"/>
    <property type="molecule type" value="Genomic_DNA"/>
</dbReference>
<dbReference type="Pfam" id="PF11655">
    <property type="entry name" value="DUF2589"/>
    <property type="match status" value="1"/>
</dbReference>
<protein>
    <submittedName>
        <fullName evidence="1">DUF2589 domain-containing protein</fullName>
    </submittedName>
</protein>
<dbReference type="AlphaFoldDB" id="A0A6P0US62"/>